<dbReference type="CDD" id="cd06261">
    <property type="entry name" value="TM_PBP2"/>
    <property type="match status" value="1"/>
</dbReference>
<feature type="transmembrane region" description="Helical" evidence="7">
    <location>
        <begin position="80"/>
        <end position="99"/>
    </location>
</feature>
<dbReference type="PANTHER" id="PTHR32243:SF18">
    <property type="entry name" value="INNER MEMBRANE ABC TRANSPORTER PERMEASE PROTEIN YCJP"/>
    <property type="match status" value="1"/>
</dbReference>
<evidence type="ECO:0000313" key="9">
    <source>
        <dbReference type="EMBL" id="RTE04268.1"/>
    </source>
</evidence>
<dbReference type="RefSeq" id="WP_126144330.1">
    <property type="nucleotide sequence ID" value="NZ_RXHU01000094.1"/>
</dbReference>
<feature type="domain" description="ABC transmembrane type-1" evidence="8">
    <location>
        <begin position="76"/>
        <end position="268"/>
    </location>
</feature>
<evidence type="ECO:0000313" key="10">
    <source>
        <dbReference type="Proteomes" id="UP000276128"/>
    </source>
</evidence>
<dbReference type="AlphaFoldDB" id="A0A3S0A7M9"/>
<dbReference type="GO" id="GO:0005886">
    <property type="term" value="C:plasma membrane"/>
    <property type="evidence" value="ECO:0007669"/>
    <property type="project" value="UniProtKB-SubCell"/>
</dbReference>
<dbReference type="SUPFAM" id="SSF161098">
    <property type="entry name" value="MetI-like"/>
    <property type="match status" value="1"/>
</dbReference>
<feature type="transmembrane region" description="Helical" evidence="7">
    <location>
        <begin position="12"/>
        <end position="36"/>
    </location>
</feature>
<evidence type="ECO:0000256" key="2">
    <source>
        <dbReference type="ARBA" id="ARBA00022448"/>
    </source>
</evidence>
<comment type="caution">
    <text evidence="9">The sequence shown here is derived from an EMBL/GenBank/DDBJ whole genome shotgun (WGS) entry which is preliminary data.</text>
</comment>
<keyword evidence="4 7" id="KW-0812">Transmembrane</keyword>
<evidence type="ECO:0000256" key="5">
    <source>
        <dbReference type="ARBA" id="ARBA00022989"/>
    </source>
</evidence>
<evidence type="ECO:0000256" key="3">
    <source>
        <dbReference type="ARBA" id="ARBA00022475"/>
    </source>
</evidence>
<dbReference type="Pfam" id="PF00528">
    <property type="entry name" value="BPD_transp_1"/>
    <property type="match status" value="1"/>
</dbReference>
<feature type="transmembrane region" description="Helical" evidence="7">
    <location>
        <begin position="188"/>
        <end position="210"/>
    </location>
</feature>
<sequence length="283" mass="32151">MQKSALSNKSKLPNLGQYALLLLFVLFLIFPLYWMFVTSFKDNSVLFNIPPEWVPKKPVLSHYAKLFADNYFVIYYRNSLFVSLCTTLITLLIAMFAGYGFSRFHFKFKNALMFAILSTQMLPVVSLLIALYAMYKSYGLLNTHAGLVIALTTASLPFSIWMIKVFFDNIPHSLEEAAKIDGCSRFGILFRIIFPLSKPGIFSVGIYTFILSWDDLLYSLTLINKDNLRTLNPGISIRYMGEVAYDWANIMTVCVTATIPIVILFLFFQKYMVAGLTAGAVKE</sequence>
<dbReference type="Proteomes" id="UP000276128">
    <property type="component" value="Unassembled WGS sequence"/>
</dbReference>
<comment type="similarity">
    <text evidence="7">Belongs to the binding-protein-dependent transport system permease family.</text>
</comment>
<keyword evidence="10" id="KW-1185">Reference proteome</keyword>
<feature type="transmembrane region" description="Helical" evidence="7">
    <location>
        <begin position="111"/>
        <end position="135"/>
    </location>
</feature>
<keyword evidence="6 7" id="KW-0472">Membrane</keyword>
<evidence type="ECO:0000256" key="6">
    <source>
        <dbReference type="ARBA" id="ARBA00023136"/>
    </source>
</evidence>
<gene>
    <name evidence="9" type="ORF">EJQ19_26985</name>
</gene>
<keyword evidence="2 7" id="KW-0813">Transport</keyword>
<evidence type="ECO:0000256" key="7">
    <source>
        <dbReference type="RuleBase" id="RU363032"/>
    </source>
</evidence>
<dbReference type="InterPro" id="IPR035906">
    <property type="entry name" value="MetI-like_sf"/>
</dbReference>
<dbReference type="InterPro" id="IPR050901">
    <property type="entry name" value="BP-dep_ABC_trans_perm"/>
</dbReference>
<dbReference type="EMBL" id="RXHU01000094">
    <property type="protein sequence ID" value="RTE04268.1"/>
    <property type="molecule type" value="Genomic_DNA"/>
</dbReference>
<organism evidence="9 10">
    <name type="scientific">Paenibacillus whitsoniae</name>
    <dbReference type="NCBI Taxonomy" id="2496558"/>
    <lineage>
        <taxon>Bacteria</taxon>
        <taxon>Bacillati</taxon>
        <taxon>Bacillota</taxon>
        <taxon>Bacilli</taxon>
        <taxon>Bacillales</taxon>
        <taxon>Paenibacillaceae</taxon>
        <taxon>Paenibacillus</taxon>
    </lineage>
</organism>
<evidence type="ECO:0000256" key="1">
    <source>
        <dbReference type="ARBA" id="ARBA00004651"/>
    </source>
</evidence>
<protein>
    <submittedName>
        <fullName evidence="9">Carbohydrate ABC transporter permease</fullName>
    </submittedName>
</protein>
<name>A0A3S0A7M9_9BACL</name>
<reference evidence="9 10" key="1">
    <citation type="submission" date="2018-12" db="EMBL/GenBank/DDBJ databases">
        <title>Bacillus ochoae sp. nov., Paenibacillus whitsoniae sp. nov., Paenibacillus spiritus sp. nov. Isolated from the Mars Exploration Rover during spacecraft assembly.</title>
        <authorList>
            <person name="Seuylemezian A."/>
            <person name="Vaishampayan P."/>
        </authorList>
    </citation>
    <scope>NUCLEOTIDE SEQUENCE [LARGE SCALE GENOMIC DNA]</scope>
    <source>
        <strain evidence="9 10">MER 54</strain>
    </source>
</reference>
<feature type="transmembrane region" description="Helical" evidence="7">
    <location>
        <begin position="147"/>
        <end position="167"/>
    </location>
</feature>
<dbReference type="InterPro" id="IPR000515">
    <property type="entry name" value="MetI-like"/>
</dbReference>
<comment type="subcellular location">
    <subcellularLocation>
        <location evidence="1 7">Cell membrane</location>
        <topology evidence="1 7">Multi-pass membrane protein</topology>
    </subcellularLocation>
</comment>
<dbReference type="GO" id="GO:0055085">
    <property type="term" value="P:transmembrane transport"/>
    <property type="evidence" value="ECO:0007669"/>
    <property type="project" value="InterPro"/>
</dbReference>
<accession>A0A3S0A7M9</accession>
<dbReference type="OrthoDB" id="9810086at2"/>
<proteinExistence type="inferred from homology"/>
<evidence type="ECO:0000256" key="4">
    <source>
        <dbReference type="ARBA" id="ARBA00022692"/>
    </source>
</evidence>
<dbReference type="PANTHER" id="PTHR32243">
    <property type="entry name" value="MALTOSE TRANSPORT SYSTEM PERMEASE-RELATED"/>
    <property type="match status" value="1"/>
</dbReference>
<dbReference type="Gene3D" id="1.10.3720.10">
    <property type="entry name" value="MetI-like"/>
    <property type="match status" value="1"/>
</dbReference>
<keyword evidence="5 7" id="KW-1133">Transmembrane helix</keyword>
<feature type="transmembrane region" description="Helical" evidence="7">
    <location>
        <begin position="247"/>
        <end position="268"/>
    </location>
</feature>
<dbReference type="PROSITE" id="PS50928">
    <property type="entry name" value="ABC_TM1"/>
    <property type="match status" value="1"/>
</dbReference>
<evidence type="ECO:0000259" key="8">
    <source>
        <dbReference type="PROSITE" id="PS50928"/>
    </source>
</evidence>
<keyword evidence="3" id="KW-1003">Cell membrane</keyword>